<protein>
    <submittedName>
        <fullName evidence="2">Uncharacterized protein</fullName>
    </submittedName>
</protein>
<keyword evidence="1" id="KW-0472">Membrane</keyword>
<name>A0A1U7LQ55_NEOID</name>
<comment type="caution">
    <text evidence="2">The sequence shown here is derived from an EMBL/GenBank/DDBJ whole genome shotgun (WGS) entry which is preliminary data.</text>
</comment>
<evidence type="ECO:0000313" key="3">
    <source>
        <dbReference type="Proteomes" id="UP000186594"/>
    </source>
</evidence>
<proteinExistence type="predicted"/>
<evidence type="ECO:0000313" key="2">
    <source>
        <dbReference type="EMBL" id="OLL24787.1"/>
    </source>
</evidence>
<accession>A0A1U7LQ55</accession>
<sequence length="102" mass="11688">MIQGLAIAIIWVMSLGILGVTVPIEMILLGKYKILVGLLAMVYTSLWVAQYVFLRWPVDRSLGHWSNKGSFWLRGSKFATWMLKFCGRHNYSVFYGRMGRGN</sequence>
<feature type="transmembrane region" description="Helical" evidence="1">
    <location>
        <begin position="34"/>
        <end position="54"/>
    </location>
</feature>
<dbReference type="AlphaFoldDB" id="A0A1U7LQ55"/>
<reference evidence="2 3" key="1">
    <citation type="submission" date="2016-04" db="EMBL/GenBank/DDBJ databases">
        <title>Evolutionary innovation and constraint leading to complex multicellularity in the Ascomycota.</title>
        <authorList>
            <person name="Cisse O."/>
            <person name="Nguyen A."/>
            <person name="Hewitt D.A."/>
            <person name="Jedd G."/>
            <person name="Stajich J.E."/>
        </authorList>
    </citation>
    <scope>NUCLEOTIDE SEQUENCE [LARGE SCALE GENOMIC DNA]</scope>
    <source>
        <strain evidence="2 3">DAH-3</strain>
    </source>
</reference>
<evidence type="ECO:0000256" key="1">
    <source>
        <dbReference type="SAM" id="Phobius"/>
    </source>
</evidence>
<organism evidence="2 3">
    <name type="scientific">Neolecta irregularis (strain DAH-3)</name>
    <dbReference type="NCBI Taxonomy" id="1198029"/>
    <lineage>
        <taxon>Eukaryota</taxon>
        <taxon>Fungi</taxon>
        <taxon>Dikarya</taxon>
        <taxon>Ascomycota</taxon>
        <taxon>Taphrinomycotina</taxon>
        <taxon>Neolectales</taxon>
        <taxon>Neolectaceae</taxon>
        <taxon>Neolecta</taxon>
    </lineage>
</organism>
<gene>
    <name evidence="2" type="ORF">NEOLI_003945</name>
</gene>
<keyword evidence="1" id="KW-1133">Transmembrane helix</keyword>
<dbReference type="Proteomes" id="UP000186594">
    <property type="component" value="Unassembled WGS sequence"/>
</dbReference>
<keyword evidence="3" id="KW-1185">Reference proteome</keyword>
<feature type="transmembrane region" description="Helical" evidence="1">
    <location>
        <begin position="7"/>
        <end position="28"/>
    </location>
</feature>
<dbReference type="EMBL" id="LXFE01000628">
    <property type="protein sequence ID" value="OLL24787.1"/>
    <property type="molecule type" value="Genomic_DNA"/>
</dbReference>
<keyword evidence="1" id="KW-0812">Transmembrane</keyword>